<accession>A0ABS6ISC5</accession>
<sequence length="275" mass="29800">MQHKFRGLALHLWTVDTTPFEAALAAAKEGGFDSVELRRVDFGRAQESGLSNTAVLGKVRANGLPVSAVGCEYGWTFAAPEDRERLFASLEEACERAVTLDCATVMSGIGPGSASLDDAVSNIRRAGEIVARHGLRLALEYQFQHPIVSRLEILRELIAKAGQKSVGLLLDAYHLQRGGRPGRGFEEVPAAEIFYVQYSDVPNAPPNAAPPVDRLPPGQGVVRWNELFQLLAAKGYEGWVSYEAPNPAHWAKPAVEVAREGAKATRRTLEIAFAG</sequence>
<dbReference type="InterPro" id="IPR050312">
    <property type="entry name" value="IolE/XylAMocC-like"/>
</dbReference>
<evidence type="ECO:0000313" key="2">
    <source>
        <dbReference type="EMBL" id="MBU8877288.1"/>
    </source>
</evidence>
<keyword evidence="2" id="KW-0413">Isomerase</keyword>
<dbReference type="PANTHER" id="PTHR12110">
    <property type="entry name" value="HYDROXYPYRUVATE ISOMERASE"/>
    <property type="match status" value="1"/>
</dbReference>
<gene>
    <name evidence="2" type="ORF">KQ910_26205</name>
</gene>
<name>A0ABS6ISC5_9HYPH</name>
<dbReference type="GO" id="GO:0016853">
    <property type="term" value="F:isomerase activity"/>
    <property type="evidence" value="ECO:0007669"/>
    <property type="project" value="UniProtKB-KW"/>
</dbReference>
<protein>
    <submittedName>
        <fullName evidence="2">Sugar phosphate isomerase/epimerase</fullName>
    </submittedName>
</protein>
<feature type="domain" description="Xylose isomerase-like TIM barrel" evidence="1">
    <location>
        <begin position="24"/>
        <end position="266"/>
    </location>
</feature>
<dbReference type="RefSeq" id="WP_216966977.1">
    <property type="nucleotide sequence ID" value="NZ_JAHOPB010000004.1"/>
</dbReference>
<dbReference type="PANTHER" id="PTHR12110:SF48">
    <property type="entry name" value="BLL3656 PROTEIN"/>
    <property type="match status" value="1"/>
</dbReference>
<proteinExistence type="predicted"/>
<keyword evidence="3" id="KW-1185">Reference proteome</keyword>
<dbReference type="Proteomes" id="UP000727907">
    <property type="component" value="Unassembled WGS sequence"/>
</dbReference>
<comment type="caution">
    <text evidence="2">The sequence shown here is derived from an EMBL/GenBank/DDBJ whole genome shotgun (WGS) entry which is preliminary data.</text>
</comment>
<organism evidence="2 3">
    <name type="scientific">Reyranella humidisoli</name>
    <dbReference type="NCBI Taxonomy" id="2849149"/>
    <lineage>
        <taxon>Bacteria</taxon>
        <taxon>Pseudomonadati</taxon>
        <taxon>Pseudomonadota</taxon>
        <taxon>Alphaproteobacteria</taxon>
        <taxon>Hyphomicrobiales</taxon>
        <taxon>Reyranellaceae</taxon>
        <taxon>Reyranella</taxon>
    </lineage>
</organism>
<dbReference type="InterPro" id="IPR013022">
    <property type="entry name" value="Xyl_isomerase-like_TIM-brl"/>
</dbReference>
<reference evidence="2 3" key="1">
    <citation type="submission" date="2021-06" db="EMBL/GenBank/DDBJ databases">
        <authorList>
            <person name="Lee D.H."/>
        </authorList>
    </citation>
    <scope>NUCLEOTIDE SEQUENCE [LARGE SCALE GENOMIC DNA]</scope>
    <source>
        <strain evidence="2 3">MMS21-HV4-11</strain>
    </source>
</reference>
<dbReference type="Pfam" id="PF01261">
    <property type="entry name" value="AP_endonuc_2"/>
    <property type="match status" value="1"/>
</dbReference>
<evidence type="ECO:0000313" key="3">
    <source>
        <dbReference type="Proteomes" id="UP000727907"/>
    </source>
</evidence>
<evidence type="ECO:0000259" key="1">
    <source>
        <dbReference type="Pfam" id="PF01261"/>
    </source>
</evidence>
<dbReference type="EMBL" id="JAHOPB010000004">
    <property type="protein sequence ID" value="MBU8877288.1"/>
    <property type="molecule type" value="Genomic_DNA"/>
</dbReference>